<sequence>MLSAIPFEIPTQYVAQLAAGELIRYGAILKSAGTGQIVAHLQETGIAQQALSSLVSPILAPVSLVSNAVNAGSGIYTAVQASKIKVMVEVLQSLQIATLGLSLAGIGVSVAGFVYTRKRFNDLEGRLDQITNLIEAGFENQRKRELRAQMSRTGGLVERARLARDLSDPQREYREVAAMMADQSAYFDGEALALISQKEPIASDLFWQLVQSLRKSCKTSPSVW</sequence>
<gene>
    <name evidence="2" type="ORF">GCM10022279_29300</name>
</gene>
<organism evidence="2 3">
    <name type="scientific">Comamonas faecalis</name>
    <dbReference type="NCBI Taxonomy" id="1387849"/>
    <lineage>
        <taxon>Bacteria</taxon>
        <taxon>Pseudomonadati</taxon>
        <taxon>Pseudomonadota</taxon>
        <taxon>Betaproteobacteria</taxon>
        <taxon>Burkholderiales</taxon>
        <taxon>Comamonadaceae</taxon>
        <taxon>Comamonas</taxon>
    </lineage>
</organism>
<protein>
    <submittedName>
        <fullName evidence="2">Uncharacterized protein</fullName>
    </submittedName>
</protein>
<name>A0ABP7RX79_9BURK</name>
<keyword evidence="1" id="KW-0472">Membrane</keyword>
<dbReference type="RefSeq" id="WP_344869882.1">
    <property type="nucleotide sequence ID" value="NZ_BAABBP010000035.1"/>
</dbReference>
<dbReference type="EMBL" id="BAABBP010000035">
    <property type="protein sequence ID" value="GAA4003541.1"/>
    <property type="molecule type" value="Genomic_DNA"/>
</dbReference>
<proteinExistence type="predicted"/>
<reference evidence="3" key="1">
    <citation type="journal article" date="2019" name="Int. J. Syst. Evol. Microbiol.">
        <title>The Global Catalogue of Microorganisms (GCM) 10K type strain sequencing project: providing services to taxonomists for standard genome sequencing and annotation.</title>
        <authorList>
            <consortium name="The Broad Institute Genomics Platform"/>
            <consortium name="The Broad Institute Genome Sequencing Center for Infectious Disease"/>
            <person name="Wu L."/>
            <person name="Ma J."/>
        </authorList>
    </citation>
    <scope>NUCLEOTIDE SEQUENCE [LARGE SCALE GENOMIC DNA]</scope>
    <source>
        <strain evidence="3">JCM 17561</strain>
    </source>
</reference>
<accession>A0ABP7RX79</accession>
<evidence type="ECO:0000256" key="1">
    <source>
        <dbReference type="SAM" id="Phobius"/>
    </source>
</evidence>
<keyword evidence="3" id="KW-1185">Reference proteome</keyword>
<feature type="transmembrane region" description="Helical" evidence="1">
    <location>
        <begin position="96"/>
        <end position="116"/>
    </location>
</feature>
<evidence type="ECO:0000313" key="2">
    <source>
        <dbReference type="EMBL" id="GAA4003541.1"/>
    </source>
</evidence>
<keyword evidence="1" id="KW-1133">Transmembrane helix</keyword>
<keyword evidence="1" id="KW-0812">Transmembrane</keyword>
<dbReference type="Proteomes" id="UP001501627">
    <property type="component" value="Unassembled WGS sequence"/>
</dbReference>
<comment type="caution">
    <text evidence="2">The sequence shown here is derived from an EMBL/GenBank/DDBJ whole genome shotgun (WGS) entry which is preliminary data.</text>
</comment>
<evidence type="ECO:0000313" key="3">
    <source>
        <dbReference type="Proteomes" id="UP001501627"/>
    </source>
</evidence>